<proteinExistence type="predicted"/>
<sequence length="486" mass="51322">MPHRVLIRTAIALLAIVITFGGSFIALGDSADAAQDDTLCVPEPGRVTVPSDFVLNACFDGTHLVLQNRKEIVLRVNRTGSAGQGELTPVGGAPTEAAGLMELLHSEENPDLLPPSYQLRIPVLSGEIGSVEVVGVRDYQTEYVLVKGMVTAFGMPGRLAGIATELAALNQDLRYVWADFQACASARAGYWSRLACDANYSRDVAVALTTFTLASVEKVGGISVSGIRGIIETAEWSNAAVEDFSAFLRGSRRMHVLADPDGGGGAVEQGRAPQLSASSGPAGSGLGVAFADRCPSPAGDFSGIVEGEVIGPDGQNYGLLQGAVELDGTIYSGFLDVQSEVPSRGEVDAPPGRYRVTSRCLRDGEESRNVVKTFEEAEFRVTGPSPRVRFASARVNTGERVTFTPSVPCSADGAEALVQLNMPTQGYSHLDPGVIPPDGRWVVSSTTLGPGTYEVGGSCTWPDEKGYAGRHVQRYGYSPLEVVQPE</sequence>
<accession>A0ABU8MGG3</accession>
<name>A0ABU8MGG3_9PSEU</name>
<organism evidence="1 2">
    <name type="scientific">Actinomycetospora aurantiaca</name>
    <dbReference type="NCBI Taxonomy" id="3129233"/>
    <lineage>
        <taxon>Bacteria</taxon>
        <taxon>Bacillati</taxon>
        <taxon>Actinomycetota</taxon>
        <taxon>Actinomycetes</taxon>
        <taxon>Pseudonocardiales</taxon>
        <taxon>Pseudonocardiaceae</taxon>
        <taxon>Actinomycetospora</taxon>
    </lineage>
</organism>
<reference evidence="1 2" key="1">
    <citation type="submission" date="2024-03" db="EMBL/GenBank/DDBJ databases">
        <title>Actinomycetospora sp. OC33-EN08, a novel actinomycete isolated from wild orchid (Aerides multiflora).</title>
        <authorList>
            <person name="Suriyachadkun C."/>
        </authorList>
    </citation>
    <scope>NUCLEOTIDE SEQUENCE [LARGE SCALE GENOMIC DNA]</scope>
    <source>
        <strain evidence="1 2">OC33-EN08</strain>
    </source>
</reference>
<dbReference type="RefSeq" id="WP_337693013.1">
    <property type="nucleotide sequence ID" value="NZ_JBBEGN010000001.1"/>
</dbReference>
<evidence type="ECO:0000313" key="1">
    <source>
        <dbReference type="EMBL" id="MEJ2866389.1"/>
    </source>
</evidence>
<comment type="caution">
    <text evidence="1">The sequence shown here is derived from an EMBL/GenBank/DDBJ whole genome shotgun (WGS) entry which is preliminary data.</text>
</comment>
<dbReference type="Proteomes" id="UP001385809">
    <property type="component" value="Unassembled WGS sequence"/>
</dbReference>
<keyword evidence="2" id="KW-1185">Reference proteome</keyword>
<evidence type="ECO:0000313" key="2">
    <source>
        <dbReference type="Proteomes" id="UP001385809"/>
    </source>
</evidence>
<gene>
    <name evidence="1" type="ORF">WCD74_01345</name>
</gene>
<protein>
    <submittedName>
        <fullName evidence="1">Uncharacterized protein</fullName>
    </submittedName>
</protein>
<dbReference type="EMBL" id="JBBEGN010000001">
    <property type="protein sequence ID" value="MEJ2866389.1"/>
    <property type="molecule type" value="Genomic_DNA"/>
</dbReference>